<evidence type="ECO:0000313" key="1">
    <source>
        <dbReference type="EMBL" id="OZG56603.1"/>
    </source>
</evidence>
<protein>
    <submittedName>
        <fullName evidence="1">5'-nucleotidase</fullName>
    </submittedName>
</protein>
<dbReference type="Proteomes" id="UP000216444">
    <property type="component" value="Unassembled WGS sequence"/>
</dbReference>
<dbReference type="PANTHER" id="PTHR31367">
    <property type="entry name" value="CYTOSOLIC 5'-NUCLEOTIDASE 1 FAMILY MEMBER"/>
    <property type="match status" value="1"/>
</dbReference>
<dbReference type="GO" id="GO:0008253">
    <property type="term" value="F:5'-nucleotidase activity"/>
    <property type="evidence" value="ECO:0007669"/>
    <property type="project" value="InterPro"/>
</dbReference>
<dbReference type="Pfam" id="PF06189">
    <property type="entry name" value="5-nucleotidase"/>
    <property type="match status" value="1"/>
</dbReference>
<organism evidence="1 2">
    <name type="scientific">Bifidobacterium tissieri</name>
    <dbReference type="NCBI Taxonomy" id="1630162"/>
    <lineage>
        <taxon>Bacteria</taxon>
        <taxon>Bacillati</taxon>
        <taxon>Actinomycetota</taxon>
        <taxon>Actinomycetes</taxon>
        <taxon>Bifidobacteriales</taxon>
        <taxon>Bifidobacteriaceae</taxon>
        <taxon>Bifidobacterium</taxon>
    </lineage>
</organism>
<dbReference type="SUPFAM" id="SSF56784">
    <property type="entry name" value="HAD-like"/>
    <property type="match status" value="1"/>
</dbReference>
<dbReference type="InterPro" id="IPR010394">
    <property type="entry name" value="5-nucleotidase"/>
</dbReference>
<sequence>MADLSRKALVIGVSSRALFDLEEANDVYRNDGVAQYEDYQKSRVDETLAPGTAFPFVSRLLRFNRLFDDPDEGVEVVVLSRNSPRTGLRIMNSIRAHDLDITRAVFRSGMSTFPLMREFNMSLFLSANADEVKSAVDKGLPAGLVLPFRRRSHQLDDDNELRVAFDFDGVLAGDSSERVFQQARRNDPEHATEVYGDHELMNADRPLENGPLERLLKGLNALQRAARESTLPDKPSLRVYLMTARSAPAHERAIRTLEEKGLTVDEAFFLGGLSKTPFLNEVQPHIFFDDDMMNLENPDLNIPAVHIPFGIRNDGE</sequence>
<dbReference type="InterPro" id="IPR036412">
    <property type="entry name" value="HAD-like_sf"/>
</dbReference>
<evidence type="ECO:0000313" key="2">
    <source>
        <dbReference type="Proteomes" id="UP000216444"/>
    </source>
</evidence>
<name>A0A261FCA4_9BIFI</name>
<reference evidence="1 2" key="1">
    <citation type="journal article" date="2017" name="BMC Genomics">
        <title>Comparative genomic and phylogenomic analyses of the Bifidobacteriaceae family.</title>
        <authorList>
            <person name="Lugli G.A."/>
            <person name="Milani C."/>
            <person name="Turroni F."/>
            <person name="Duranti S."/>
            <person name="Mancabelli L."/>
            <person name="Mangifesta M."/>
            <person name="Ferrario C."/>
            <person name="Modesto M."/>
            <person name="Mattarelli P."/>
            <person name="Jiri K."/>
            <person name="van Sinderen D."/>
            <person name="Ventura M."/>
        </authorList>
    </citation>
    <scope>NUCLEOTIDE SEQUENCE [LARGE SCALE GENOMIC DNA]</scope>
    <source>
        <strain evidence="1 2">DSM 100201</strain>
    </source>
</reference>
<proteinExistence type="predicted"/>
<dbReference type="EMBL" id="MWWV01000015">
    <property type="protein sequence ID" value="OZG56603.1"/>
    <property type="molecule type" value="Genomic_DNA"/>
</dbReference>
<dbReference type="GO" id="GO:0000166">
    <property type="term" value="F:nucleotide binding"/>
    <property type="evidence" value="ECO:0007669"/>
    <property type="project" value="InterPro"/>
</dbReference>
<gene>
    <name evidence="1" type="ORF">BTIS_1809</name>
</gene>
<keyword evidence="2" id="KW-1185">Reference proteome</keyword>
<dbReference type="GO" id="GO:0005737">
    <property type="term" value="C:cytoplasm"/>
    <property type="evidence" value="ECO:0007669"/>
    <property type="project" value="InterPro"/>
</dbReference>
<comment type="caution">
    <text evidence="1">The sequence shown here is derived from an EMBL/GenBank/DDBJ whole genome shotgun (WGS) entry which is preliminary data.</text>
</comment>
<dbReference type="RefSeq" id="WP_094664790.1">
    <property type="nucleotide sequence ID" value="NZ_MWWV01000015.1"/>
</dbReference>
<dbReference type="GO" id="GO:0000287">
    <property type="term" value="F:magnesium ion binding"/>
    <property type="evidence" value="ECO:0007669"/>
    <property type="project" value="InterPro"/>
</dbReference>
<dbReference type="PANTHER" id="PTHR31367:SF5">
    <property type="entry name" value="CYTOSOLIC 5'-NUCLEOTIDASE 1A"/>
    <property type="match status" value="1"/>
</dbReference>
<dbReference type="AlphaFoldDB" id="A0A261FCA4"/>
<dbReference type="GO" id="GO:0009117">
    <property type="term" value="P:nucleotide metabolic process"/>
    <property type="evidence" value="ECO:0007669"/>
    <property type="project" value="InterPro"/>
</dbReference>
<accession>A0A261FCA4</accession>